<feature type="transmembrane region" description="Helical" evidence="4">
    <location>
        <begin position="1069"/>
        <end position="1091"/>
    </location>
</feature>
<evidence type="ECO:0000256" key="3">
    <source>
        <dbReference type="ARBA" id="ARBA00022737"/>
    </source>
</evidence>
<keyword evidence="2" id="KW-0732">Signal</keyword>
<dbReference type="GO" id="GO:0071944">
    <property type="term" value="C:cell periphery"/>
    <property type="evidence" value="ECO:0007669"/>
    <property type="project" value="UniProtKB-ARBA"/>
</dbReference>
<keyword evidence="1" id="KW-0433">Leucine-rich repeat</keyword>
<keyword evidence="4" id="KW-1133">Transmembrane helix</keyword>
<dbReference type="SMART" id="SM00364">
    <property type="entry name" value="LRR_BAC"/>
    <property type="match status" value="8"/>
</dbReference>
<evidence type="ECO:0000256" key="2">
    <source>
        <dbReference type="ARBA" id="ARBA00022729"/>
    </source>
</evidence>
<keyword evidence="4" id="KW-0812">Transmembrane</keyword>
<dbReference type="InterPro" id="IPR032675">
    <property type="entry name" value="LRR_dom_sf"/>
</dbReference>
<dbReference type="SUPFAM" id="SSF52047">
    <property type="entry name" value="RNI-like"/>
    <property type="match status" value="1"/>
</dbReference>
<dbReference type="Pfam" id="PF13306">
    <property type="entry name" value="LRR_5"/>
    <property type="match status" value="1"/>
</dbReference>
<evidence type="ECO:0000313" key="6">
    <source>
        <dbReference type="EMBL" id="KAF6204304.1"/>
    </source>
</evidence>
<proteinExistence type="predicted"/>
<sequence>MAEGATGPGQASYFRFRATWYSGLGCSSSLSFTKQPRDPPDLLQSPAGCLHSKICLELWQEPLWCSWGSDIGVTLHCQNANLASLSIAFANVASNKLRVESLTISSSKFSRLYGGLLYALDVKKLVVEDTPLKSIEQQTFLGVNRSLEELHLVNTHLNVFPKEAFEILGKLSYLNIDGHHLSSFPAGSLSGLITENLDKISLVNGDLADLSVETLSVCKKLKRVDLHGNKFKTLKKNQFKGLRNVETLDLSHNIIAKIDGSHLSDLNKLSNCNLSHNIITDITRGAFARNTVLRSLNLNHNKLRKIDSNSFRGMRFIRRLYLADNEISEVGRDTFGAVARIGIIDLARNKLKKIDFQMFAKLQYAEKIDVSDNFVTEIQKLAFKDLYLVHINLSHNAISKIEPGAFENCVNVTVLDLSFNKISEFVPKVFDELSYANELQLSYNNLTDLSKVPMANMTGIKILNVTHNQLRTIPRNTFPKLYELHTIDVSHNEISEIYNGVFQTLFGLRFLNLSHNNMKEIKSATFGPLPTLLELDLSHNLLVDVSRGALNRLVSLQQLSVAYNLLPTIFQIPISLSRLYLNYNEINKIPARAWPTMNALLSLDLSDNYLEDNLERGSFTNLLTLQRLDLSRNYITEPPWESLADVSSLQYLHLQGNNLTSLGKGAFGKLPIVFELNLSENQIVNVSAKAFDGLLQLLTLNLSNNQIENIPNGAFQGLVSLQTLDLSRNMIETLDNKTHGVLDDCLSLERAYLSHNRISFVTRKTFPSDPYQPYKLKEVDLSYNVMPVVTFDLTYGTRKVEVLNLSHNAINEIRKGVIGNLTSLKELDLSYNELTDITQPNAFDLPSSLKSLSLRANQLLTLPIAQIEQLSFVDLRDNQLDYYTQLTKMEKNGSQILYAGNHVNCDCRLRPLKRWILDETSRADDWVDVRCYIPTALANKSFLEIDEEQLSCGEAGSEGNEDYDTTPDVKFREIQRDPTGKISLTWYVTAKEDIADFSLLVKGRNTFDNQESTLLKKNLAYSTRSAVLSNFPSENGPLELCIVAMDSEGQEREPHNLQCRSLNSERHTASSATVATYSILTISVTFLLTLYR</sequence>
<dbReference type="AlphaFoldDB" id="A0A8S9X736"/>
<dbReference type="Gene3D" id="3.80.10.10">
    <property type="entry name" value="Ribonuclease Inhibitor"/>
    <property type="match status" value="6"/>
</dbReference>
<dbReference type="SMART" id="SM00082">
    <property type="entry name" value="LRRCT"/>
    <property type="match status" value="1"/>
</dbReference>
<evidence type="ECO:0000256" key="4">
    <source>
        <dbReference type="SAM" id="Phobius"/>
    </source>
</evidence>
<dbReference type="PRINTS" id="PR00019">
    <property type="entry name" value="LEURICHRPT"/>
</dbReference>
<dbReference type="InterPro" id="IPR050333">
    <property type="entry name" value="SLRP"/>
</dbReference>
<accession>A0A8S9X736</accession>
<keyword evidence="7" id="KW-1185">Reference proteome</keyword>
<keyword evidence="3" id="KW-0677">Repeat</keyword>
<dbReference type="PANTHER" id="PTHR45712:SF31">
    <property type="entry name" value="PODOCAN"/>
    <property type="match status" value="1"/>
</dbReference>
<evidence type="ECO:0000259" key="5">
    <source>
        <dbReference type="SMART" id="SM00082"/>
    </source>
</evidence>
<evidence type="ECO:0000256" key="1">
    <source>
        <dbReference type="ARBA" id="ARBA00022614"/>
    </source>
</evidence>
<keyword evidence="4" id="KW-0472">Membrane</keyword>
<comment type="caution">
    <text evidence="6">The sequence shown here is derived from an EMBL/GenBank/DDBJ whole genome shotgun (WGS) entry which is preliminary data.</text>
</comment>
<dbReference type="SUPFAM" id="SSF52058">
    <property type="entry name" value="L domain-like"/>
    <property type="match status" value="3"/>
</dbReference>
<evidence type="ECO:0000313" key="7">
    <source>
        <dbReference type="Proteomes" id="UP000466442"/>
    </source>
</evidence>
<gene>
    <name evidence="6" type="ORF">GE061_002645</name>
</gene>
<dbReference type="PANTHER" id="PTHR45712">
    <property type="entry name" value="AGAP008170-PA"/>
    <property type="match status" value="1"/>
</dbReference>
<name>A0A8S9X736_APOLU</name>
<dbReference type="InterPro" id="IPR003591">
    <property type="entry name" value="Leu-rich_rpt_typical-subtyp"/>
</dbReference>
<dbReference type="SMART" id="SM00369">
    <property type="entry name" value="LRR_TYP"/>
    <property type="match status" value="24"/>
</dbReference>
<dbReference type="InterPro" id="IPR026906">
    <property type="entry name" value="LRR_5"/>
</dbReference>
<dbReference type="Proteomes" id="UP000466442">
    <property type="component" value="Unassembled WGS sequence"/>
</dbReference>
<dbReference type="OrthoDB" id="5789657at2759"/>
<organism evidence="6 7">
    <name type="scientific">Apolygus lucorum</name>
    <name type="common">Small green plant bug</name>
    <name type="synonym">Lygocoris lucorum</name>
    <dbReference type="NCBI Taxonomy" id="248454"/>
    <lineage>
        <taxon>Eukaryota</taxon>
        <taxon>Metazoa</taxon>
        <taxon>Ecdysozoa</taxon>
        <taxon>Arthropoda</taxon>
        <taxon>Hexapoda</taxon>
        <taxon>Insecta</taxon>
        <taxon>Pterygota</taxon>
        <taxon>Neoptera</taxon>
        <taxon>Paraneoptera</taxon>
        <taxon>Hemiptera</taxon>
        <taxon>Heteroptera</taxon>
        <taxon>Panheteroptera</taxon>
        <taxon>Cimicomorpha</taxon>
        <taxon>Miridae</taxon>
        <taxon>Mirini</taxon>
        <taxon>Apolygus</taxon>
    </lineage>
</organism>
<dbReference type="InterPro" id="IPR001611">
    <property type="entry name" value="Leu-rich_rpt"/>
</dbReference>
<dbReference type="InterPro" id="IPR000483">
    <property type="entry name" value="Cys-rich_flank_reg_C"/>
</dbReference>
<dbReference type="Pfam" id="PF13855">
    <property type="entry name" value="LRR_8"/>
    <property type="match status" value="5"/>
</dbReference>
<dbReference type="PROSITE" id="PS51450">
    <property type="entry name" value="LRR"/>
    <property type="match status" value="8"/>
</dbReference>
<reference evidence="6" key="1">
    <citation type="journal article" date="2021" name="Mol. Ecol. Resour.">
        <title>Apolygus lucorum genome provides insights into omnivorousness and mesophyll feeding.</title>
        <authorList>
            <person name="Liu Y."/>
            <person name="Liu H."/>
            <person name="Wang H."/>
            <person name="Huang T."/>
            <person name="Liu B."/>
            <person name="Yang B."/>
            <person name="Yin L."/>
            <person name="Li B."/>
            <person name="Zhang Y."/>
            <person name="Zhang S."/>
            <person name="Jiang F."/>
            <person name="Zhang X."/>
            <person name="Ren Y."/>
            <person name="Wang B."/>
            <person name="Wang S."/>
            <person name="Lu Y."/>
            <person name="Wu K."/>
            <person name="Fan W."/>
            <person name="Wang G."/>
        </authorList>
    </citation>
    <scope>NUCLEOTIDE SEQUENCE</scope>
    <source>
        <strain evidence="6">12Hb</strain>
    </source>
</reference>
<protein>
    <recommendedName>
        <fullName evidence="5">LRRCT domain-containing protein</fullName>
    </recommendedName>
</protein>
<feature type="domain" description="LRRCT" evidence="5">
    <location>
        <begin position="901"/>
        <end position="953"/>
    </location>
</feature>
<dbReference type="FunFam" id="3.80.10.10:FF:001164">
    <property type="entry name" value="GH01279p"/>
    <property type="match status" value="2"/>
</dbReference>
<dbReference type="EMBL" id="WIXP02000010">
    <property type="protein sequence ID" value="KAF6204304.1"/>
    <property type="molecule type" value="Genomic_DNA"/>
</dbReference>
<dbReference type="GO" id="GO:0005615">
    <property type="term" value="C:extracellular space"/>
    <property type="evidence" value="ECO:0007669"/>
    <property type="project" value="TreeGrafter"/>
</dbReference>
<dbReference type="SMART" id="SM00365">
    <property type="entry name" value="LRR_SD22"/>
    <property type="match status" value="7"/>
</dbReference>